<dbReference type="Pfam" id="PF00240">
    <property type="entry name" value="ubiquitin"/>
    <property type="match status" value="1"/>
</dbReference>
<dbReference type="OrthoDB" id="428577at2759"/>
<name>A0A151ZGG9_TIELA</name>
<dbReference type="PANTHER" id="PTHR36649">
    <property type="entry name" value="UBIQUITIN-LIKE DOMAIN-CONTAINING PROTEIN"/>
    <property type="match status" value="1"/>
</dbReference>
<proteinExistence type="predicted"/>
<organism evidence="2 3">
    <name type="scientific">Tieghemostelium lacteum</name>
    <name type="common">Slime mold</name>
    <name type="synonym">Dictyostelium lacteum</name>
    <dbReference type="NCBI Taxonomy" id="361077"/>
    <lineage>
        <taxon>Eukaryota</taxon>
        <taxon>Amoebozoa</taxon>
        <taxon>Evosea</taxon>
        <taxon>Eumycetozoa</taxon>
        <taxon>Dictyostelia</taxon>
        <taxon>Dictyosteliales</taxon>
        <taxon>Raperosteliaceae</taxon>
        <taxon>Tieghemostelium</taxon>
    </lineage>
</organism>
<dbReference type="InParanoid" id="A0A151ZGG9"/>
<gene>
    <name evidence="2" type="ORF">DLAC_05634</name>
</gene>
<feature type="domain" description="Ubiquitin-like" evidence="1">
    <location>
        <begin position="90"/>
        <end position="160"/>
    </location>
</feature>
<dbReference type="PANTHER" id="PTHR36649:SF28">
    <property type="entry name" value="UBIQUITIN-LIKE DOMAIN-CONTAINING PROTEIN"/>
    <property type="match status" value="1"/>
</dbReference>
<dbReference type="PROSITE" id="PS50053">
    <property type="entry name" value="UBIQUITIN_2"/>
    <property type="match status" value="1"/>
</dbReference>
<dbReference type="Gene3D" id="3.10.20.90">
    <property type="entry name" value="Phosphatidylinositol 3-kinase Catalytic Subunit, Chain A, domain 1"/>
    <property type="match status" value="1"/>
</dbReference>
<protein>
    <submittedName>
        <fullName evidence="2">Ubiquitin</fullName>
    </submittedName>
</protein>
<reference evidence="2 3" key="1">
    <citation type="submission" date="2015-12" db="EMBL/GenBank/DDBJ databases">
        <title>Dictyostelia acquired genes for synthesis and detection of signals that induce cell-type specialization by lateral gene transfer from prokaryotes.</title>
        <authorList>
            <person name="Gloeckner G."/>
            <person name="Schaap P."/>
        </authorList>
    </citation>
    <scope>NUCLEOTIDE SEQUENCE [LARGE SCALE GENOMIC DNA]</scope>
    <source>
        <strain evidence="2 3">TK</strain>
    </source>
</reference>
<sequence>MNQLLKTALQEILGVKIVDDLPNQDTSYIMNSQPPGENGTIEFKDYSQLIHGIPSNRNDNVTMTSEMTNILNSFSFVDNGNNNNNNNNLIMINFKNVSNGSLKSLLVDKTKQISTVKEEVVKEFAINSGEIYLISGGKQLENTKSLEELTVTADSTLYVVPKSIKIQLVNVLDPMHDYDFTYVLPAMDRGQHYRGKKEYVRPCGFYRFALQVFNRFPPNNKWLRTDDQSWPVSYHPSLAKSDQIELKEMLNLADSTTVVTCQDVNSIIPFCRRFQYNNETYIICFQNRINPDTLVEINSPVGTFYQSATSDDVRPYAICIKKL</sequence>
<dbReference type="STRING" id="361077.A0A151ZGG9"/>
<comment type="caution">
    <text evidence="2">The sequence shown here is derived from an EMBL/GenBank/DDBJ whole genome shotgun (WGS) entry which is preliminary data.</text>
</comment>
<dbReference type="AlphaFoldDB" id="A0A151ZGG9"/>
<dbReference type="EMBL" id="LODT01000028">
    <property type="protein sequence ID" value="KYQ93025.1"/>
    <property type="molecule type" value="Genomic_DNA"/>
</dbReference>
<evidence type="ECO:0000259" key="1">
    <source>
        <dbReference type="PROSITE" id="PS50053"/>
    </source>
</evidence>
<accession>A0A151ZGG9</accession>
<evidence type="ECO:0000313" key="2">
    <source>
        <dbReference type="EMBL" id="KYQ93025.1"/>
    </source>
</evidence>
<dbReference type="InterPro" id="IPR029071">
    <property type="entry name" value="Ubiquitin-like_domsf"/>
</dbReference>
<keyword evidence="3" id="KW-1185">Reference proteome</keyword>
<dbReference type="CDD" id="cd17039">
    <property type="entry name" value="Ubl_ubiquitin_like"/>
    <property type="match status" value="1"/>
</dbReference>
<dbReference type="SMART" id="SM00213">
    <property type="entry name" value="UBQ"/>
    <property type="match status" value="1"/>
</dbReference>
<dbReference type="Proteomes" id="UP000076078">
    <property type="component" value="Unassembled WGS sequence"/>
</dbReference>
<dbReference type="SUPFAM" id="SSF54236">
    <property type="entry name" value="Ubiquitin-like"/>
    <property type="match status" value="1"/>
</dbReference>
<dbReference type="OMA" id="DYSQLIH"/>
<evidence type="ECO:0000313" key="3">
    <source>
        <dbReference type="Proteomes" id="UP000076078"/>
    </source>
</evidence>
<dbReference type="InterPro" id="IPR000626">
    <property type="entry name" value="Ubiquitin-like_dom"/>
</dbReference>